<keyword evidence="1" id="KW-0812">Transmembrane</keyword>
<accession>A0A0G0Q328</accession>
<keyword evidence="1" id="KW-0472">Membrane</keyword>
<reference evidence="2 3" key="1">
    <citation type="journal article" date="2015" name="Nature">
        <title>rRNA introns, odd ribosomes, and small enigmatic genomes across a large radiation of phyla.</title>
        <authorList>
            <person name="Brown C.T."/>
            <person name="Hug L.A."/>
            <person name="Thomas B.C."/>
            <person name="Sharon I."/>
            <person name="Castelle C.J."/>
            <person name="Singh A."/>
            <person name="Wilkins M.J."/>
            <person name="Williams K.H."/>
            <person name="Banfield J.F."/>
        </authorList>
    </citation>
    <scope>NUCLEOTIDE SEQUENCE [LARGE SCALE GENOMIC DNA]</scope>
</reference>
<organism evidence="2 3">
    <name type="scientific">Candidatus Falkowbacteria bacterium GW2011_GWF2_39_8</name>
    <dbReference type="NCBI Taxonomy" id="1618642"/>
    <lineage>
        <taxon>Bacteria</taxon>
        <taxon>Candidatus Falkowiibacteriota</taxon>
    </lineage>
</organism>
<evidence type="ECO:0000313" key="2">
    <source>
        <dbReference type="EMBL" id="KKR31771.1"/>
    </source>
</evidence>
<feature type="transmembrane region" description="Helical" evidence="1">
    <location>
        <begin position="30"/>
        <end position="52"/>
    </location>
</feature>
<protein>
    <recommendedName>
        <fullName evidence="4">DUF5673 domain-containing protein</fullName>
    </recommendedName>
</protein>
<keyword evidence="1" id="KW-1133">Transmembrane helix</keyword>
<dbReference type="EMBL" id="LBXO01000051">
    <property type="protein sequence ID" value="KKR31771.1"/>
    <property type="molecule type" value="Genomic_DNA"/>
</dbReference>
<dbReference type="Proteomes" id="UP000034137">
    <property type="component" value="Unassembled WGS sequence"/>
</dbReference>
<comment type="caution">
    <text evidence="2">The sequence shown here is derived from an EMBL/GenBank/DDBJ whole genome shotgun (WGS) entry which is preliminary data.</text>
</comment>
<proteinExistence type="predicted"/>
<name>A0A0G0Q328_9BACT</name>
<evidence type="ECO:0000313" key="3">
    <source>
        <dbReference type="Proteomes" id="UP000034137"/>
    </source>
</evidence>
<feature type="transmembrane region" description="Helical" evidence="1">
    <location>
        <begin position="58"/>
        <end position="76"/>
    </location>
</feature>
<evidence type="ECO:0000256" key="1">
    <source>
        <dbReference type="SAM" id="Phobius"/>
    </source>
</evidence>
<gene>
    <name evidence="2" type="ORF">UT64_C0051G0002</name>
</gene>
<dbReference type="AlphaFoldDB" id="A0A0G0Q328"/>
<sequence length="175" mass="20476">MINEQNIDYGTAEISWDVPEFEKHERPKNWYIGAAIVFILLVIYSLFGIQFWKFDFSQFNPLFFFIIVVSTFIIIMNDGREPANVKVVLTDEGVVVGKKFYDFDEIENFSIVYKPNLGVKNLYFEFKSAVRHRLSLPLLDNDPIEIRNHLLKYLPEDLDRTDAPVSESLSKMLKL</sequence>
<evidence type="ECO:0008006" key="4">
    <source>
        <dbReference type="Google" id="ProtNLM"/>
    </source>
</evidence>